<organism evidence="9 10">
    <name type="scientific">Puccinia sorghi</name>
    <dbReference type="NCBI Taxonomy" id="27349"/>
    <lineage>
        <taxon>Eukaryota</taxon>
        <taxon>Fungi</taxon>
        <taxon>Dikarya</taxon>
        <taxon>Basidiomycota</taxon>
        <taxon>Pucciniomycotina</taxon>
        <taxon>Pucciniomycetes</taxon>
        <taxon>Pucciniales</taxon>
        <taxon>Pucciniaceae</taxon>
        <taxon>Puccinia</taxon>
    </lineage>
</organism>
<reference evidence="9 10" key="1">
    <citation type="submission" date="2015-08" db="EMBL/GenBank/DDBJ databases">
        <title>Next Generation Sequencing and Analysis of the Genome of Puccinia sorghi L Schw, the Causal Agent of Maize Common Rust.</title>
        <authorList>
            <person name="Rochi L."/>
            <person name="Burguener G."/>
            <person name="Darino M."/>
            <person name="Turjanski A."/>
            <person name="Kreff E."/>
            <person name="Dieguez M.J."/>
            <person name="Sacco F."/>
        </authorList>
    </citation>
    <scope>NUCLEOTIDE SEQUENCE [LARGE SCALE GENOMIC DNA]</scope>
    <source>
        <strain evidence="9 10">RO10H11247</strain>
    </source>
</reference>
<comment type="similarity">
    <text evidence="2">Belongs to the pectinesterase family.</text>
</comment>
<evidence type="ECO:0000256" key="5">
    <source>
        <dbReference type="ARBA" id="ARBA00023085"/>
    </source>
</evidence>
<evidence type="ECO:0000256" key="1">
    <source>
        <dbReference type="ARBA" id="ARBA00005184"/>
    </source>
</evidence>
<dbReference type="UniPathway" id="UPA00545">
    <property type="reaction ID" value="UER00823"/>
</dbReference>
<dbReference type="STRING" id="27349.A0A0L6U5D0"/>
<evidence type="ECO:0000256" key="3">
    <source>
        <dbReference type="ARBA" id="ARBA00013229"/>
    </source>
</evidence>
<evidence type="ECO:0000256" key="7">
    <source>
        <dbReference type="SAM" id="SignalP"/>
    </source>
</evidence>
<accession>A0A0L6U5D0</accession>
<sequence>MISHEQIRKIIWIVVFFALSIWAQSTPPPGALIVRQSSTSRGEHATISSAVAALSSLSGSKTIFIYPGSYNEQIRINYPYSLSIQGYSTNPTSAASNQVTVKVAISAAQVGSNVKSAAIWAKSEGNVINSFGTGTDTQALALASTGNKQVFKYCTFSSFQDTVEVEGTAYFLGTRIEGATAWFESVILAVKATTFQALSQVISAGATAGSTYLGRPWSQYASVAFQFCSLSNVINPAGWSIWAPNDPRTADVSFAEYQNVGPGANPSARRFGTQRSSPIPIGAVLGSDYNTWIN</sequence>
<feature type="chain" id="PRO_5011111046" description="pectinesterase" evidence="7">
    <location>
        <begin position="26"/>
        <end position="294"/>
    </location>
</feature>
<evidence type="ECO:0000313" key="10">
    <source>
        <dbReference type="Proteomes" id="UP000037035"/>
    </source>
</evidence>
<dbReference type="GO" id="GO:0030599">
    <property type="term" value="F:pectinesterase activity"/>
    <property type="evidence" value="ECO:0007669"/>
    <property type="project" value="UniProtKB-EC"/>
</dbReference>
<dbReference type="PANTHER" id="PTHR31321:SF57">
    <property type="entry name" value="PECTINESTERASE 53-RELATED"/>
    <property type="match status" value="1"/>
</dbReference>
<protein>
    <recommendedName>
        <fullName evidence="3">pectinesterase</fullName>
        <ecNumber evidence="3">3.1.1.11</ecNumber>
    </recommendedName>
    <alternativeName>
        <fullName evidence="6">Pectin methylesterase A</fullName>
    </alternativeName>
</protein>
<dbReference type="InterPro" id="IPR012334">
    <property type="entry name" value="Pectin_lyas_fold"/>
</dbReference>
<dbReference type="EC" id="3.1.1.11" evidence="3"/>
<keyword evidence="4" id="KW-0378">Hydrolase</keyword>
<dbReference type="AlphaFoldDB" id="A0A0L6U5D0"/>
<dbReference type="Proteomes" id="UP000037035">
    <property type="component" value="Unassembled WGS sequence"/>
</dbReference>
<evidence type="ECO:0000256" key="2">
    <source>
        <dbReference type="ARBA" id="ARBA00008891"/>
    </source>
</evidence>
<evidence type="ECO:0000259" key="8">
    <source>
        <dbReference type="Pfam" id="PF01095"/>
    </source>
</evidence>
<dbReference type="Gene3D" id="2.160.20.10">
    <property type="entry name" value="Single-stranded right-handed beta-helix, Pectin lyase-like"/>
    <property type="match status" value="1"/>
</dbReference>
<dbReference type="GO" id="GO:0042545">
    <property type="term" value="P:cell wall modification"/>
    <property type="evidence" value="ECO:0007669"/>
    <property type="project" value="InterPro"/>
</dbReference>
<dbReference type="EMBL" id="LAVV01015647">
    <property type="protein sequence ID" value="KNZ43723.1"/>
    <property type="molecule type" value="Genomic_DNA"/>
</dbReference>
<evidence type="ECO:0000313" key="9">
    <source>
        <dbReference type="EMBL" id="KNZ43723.1"/>
    </source>
</evidence>
<keyword evidence="5" id="KW-0063">Aspartyl esterase</keyword>
<proteinExistence type="inferred from homology"/>
<gene>
    <name evidence="9" type="ORF">VP01_993g8</name>
</gene>
<dbReference type="InterPro" id="IPR000070">
    <property type="entry name" value="Pectinesterase_cat"/>
</dbReference>
<comment type="pathway">
    <text evidence="1">Glycan metabolism; pectin degradation; 2-dehydro-3-deoxy-D-gluconate from pectin: step 1/5.</text>
</comment>
<feature type="domain" description="Pectinesterase catalytic" evidence="8">
    <location>
        <begin position="190"/>
        <end position="269"/>
    </location>
</feature>
<keyword evidence="7" id="KW-0732">Signal</keyword>
<dbReference type="PANTHER" id="PTHR31321">
    <property type="entry name" value="ACYL-COA THIOESTER HYDROLASE YBHC-RELATED"/>
    <property type="match status" value="1"/>
</dbReference>
<feature type="domain" description="Pectinesterase catalytic" evidence="8">
    <location>
        <begin position="39"/>
        <end position="178"/>
    </location>
</feature>
<dbReference type="GO" id="GO:0045490">
    <property type="term" value="P:pectin catabolic process"/>
    <property type="evidence" value="ECO:0007669"/>
    <property type="project" value="UniProtKB-UniPathway"/>
</dbReference>
<name>A0A0L6U5D0_9BASI</name>
<dbReference type="SUPFAM" id="SSF51126">
    <property type="entry name" value="Pectin lyase-like"/>
    <property type="match status" value="1"/>
</dbReference>
<feature type="signal peptide" evidence="7">
    <location>
        <begin position="1"/>
        <end position="25"/>
    </location>
</feature>
<evidence type="ECO:0000256" key="6">
    <source>
        <dbReference type="ARBA" id="ARBA00042203"/>
    </source>
</evidence>
<dbReference type="InterPro" id="IPR011050">
    <property type="entry name" value="Pectin_lyase_fold/virulence"/>
</dbReference>
<keyword evidence="10" id="KW-1185">Reference proteome</keyword>
<evidence type="ECO:0000256" key="4">
    <source>
        <dbReference type="ARBA" id="ARBA00022801"/>
    </source>
</evidence>
<comment type="caution">
    <text evidence="9">The sequence shown here is derived from an EMBL/GenBank/DDBJ whole genome shotgun (WGS) entry which is preliminary data.</text>
</comment>
<dbReference type="Pfam" id="PF01095">
    <property type="entry name" value="Pectinesterase"/>
    <property type="match status" value="2"/>
</dbReference>
<dbReference type="OrthoDB" id="2498421at2759"/>
<dbReference type="VEuPathDB" id="FungiDB:VP01_993g8"/>